<dbReference type="EMBL" id="CAETWZ010000033">
    <property type="protein sequence ID" value="CAB4367716.1"/>
    <property type="molecule type" value="Genomic_DNA"/>
</dbReference>
<dbReference type="InterPro" id="IPR002048">
    <property type="entry name" value="EF_hand_dom"/>
</dbReference>
<dbReference type="SMART" id="SM00054">
    <property type="entry name" value="EFh"/>
    <property type="match status" value="2"/>
</dbReference>
<keyword evidence="1" id="KW-0443">Lipid metabolism</keyword>
<dbReference type="PROSITE" id="PS00018">
    <property type="entry name" value="EF_HAND_1"/>
    <property type="match status" value="1"/>
</dbReference>
<dbReference type="PANTHER" id="PTHR46394:SF1">
    <property type="entry name" value="PNPLA DOMAIN-CONTAINING PROTEIN"/>
    <property type="match status" value="1"/>
</dbReference>
<dbReference type="PANTHER" id="PTHR46394">
    <property type="entry name" value="ANNEXIN"/>
    <property type="match status" value="1"/>
</dbReference>
<accession>A0A6J6AFN3</accession>
<evidence type="ECO:0000256" key="1">
    <source>
        <dbReference type="ARBA" id="ARBA00023098"/>
    </source>
</evidence>
<dbReference type="AlphaFoldDB" id="A0A6J6AFN3"/>
<dbReference type="GO" id="GO:0006629">
    <property type="term" value="P:lipid metabolic process"/>
    <property type="evidence" value="ECO:0007669"/>
    <property type="project" value="UniProtKB-KW"/>
</dbReference>
<dbReference type="GO" id="GO:0005509">
    <property type="term" value="F:calcium ion binding"/>
    <property type="evidence" value="ECO:0007669"/>
    <property type="project" value="InterPro"/>
</dbReference>
<dbReference type="InterPro" id="IPR018247">
    <property type="entry name" value="EF_Hand_1_Ca_BS"/>
</dbReference>
<dbReference type="SUPFAM" id="SSF52151">
    <property type="entry name" value="FabD/lysophospholipase-like"/>
    <property type="match status" value="1"/>
</dbReference>
<evidence type="ECO:0000313" key="4">
    <source>
        <dbReference type="EMBL" id="CAB4367716.1"/>
    </source>
</evidence>
<dbReference type="InterPro" id="IPR016035">
    <property type="entry name" value="Acyl_Trfase/lysoPLipase"/>
</dbReference>
<reference evidence="4" key="1">
    <citation type="submission" date="2020-05" db="EMBL/GenBank/DDBJ databases">
        <authorList>
            <person name="Chiriac C."/>
            <person name="Salcher M."/>
            <person name="Ghai R."/>
            <person name="Kavagutti S V."/>
        </authorList>
    </citation>
    <scope>NUCLEOTIDE SEQUENCE</scope>
</reference>
<protein>
    <submittedName>
        <fullName evidence="4">Unannotated protein</fullName>
    </submittedName>
</protein>
<evidence type="ECO:0000259" key="2">
    <source>
        <dbReference type="PROSITE" id="PS50222"/>
    </source>
</evidence>
<feature type="domain" description="EF-hand" evidence="2">
    <location>
        <begin position="369"/>
        <end position="404"/>
    </location>
</feature>
<name>A0A6J6AFN3_9ZZZZ</name>
<gene>
    <name evidence="4" type="ORF">UFOPK4179_00504</name>
</gene>
<sequence length="530" mass="58561">MMAKVRRVAASLRISGDSDTQRAYGGDRKVTHLRVTTLFAMAKNTSVMMQASVAPRPLPPIESVRITTQKPLPEAERTSRIHNLTFEGGGAKGYCYIGALQVLEEEGIYPQNIQRVAGTSVGSMFALLAATGCSTDYMLEKVPADFESVAKDGSGGQFRSFARAARRRGMHPGQKLYDFLGSILEETTGSADITFAQLFERCGRELCIPVTNVSRMMTEYCHIKTTPNMPVRVATRMSMSLPVMLQPINLIPGLSQILNSEPEVYVDGGLLCNNPIHVFDGWWLSMDTKDSFLRRMRPLEHASEHYPRSSRFSPNNPHTLGFTLVSAEEADITRGWMDKEATPSRPNTKTAAEFTEKEIEKAKGHQMQKPVQKLLDHFDVFDTNADGRITRAELHAAISSGGLTSAELTTIFGTTSPDAIFDRMNVAGDDAIDFGEVLSFLESIGLDVTTQLVGFPARPPKNMLEFALNMLEAVTRDLTRANQGLGDRDRIVPIDTDYVGTTTFDLVQADLDFMVNSGRNHTKAFLSHHR</sequence>
<feature type="domain" description="PNPLA" evidence="3">
    <location>
        <begin position="84"/>
        <end position="280"/>
    </location>
</feature>
<dbReference type="PROSITE" id="PS50222">
    <property type="entry name" value="EF_HAND_2"/>
    <property type="match status" value="1"/>
</dbReference>
<dbReference type="InterPro" id="IPR002641">
    <property type="entry name" value="PNPLA_dom"/>
</dbReference>
<dbReference type="Pfam" id="PF01734">
    <property type="entry name" value="Patatin"/>
    <property type="match status" value="1"/>
</dbReference>
<dbReference type="PROSITE" id="PS51635">
    <property type="entry name" value="PNPLA"/>
    <property type="match status" value="1"/>
</dbReference>
<evidence type="ECO:0000259" key="3">
    <source>
        <dbReference type="PROSITE" id="PS51635"/>
    </source>
</evidence>
<proteinExistence type="predicted"/>
<dbReference type="SUPFAM" id="SSF47473">
    <property type="entry name" value="EF-hand"/>
    <property type="match status" value="1"/>
</dbReference>
<dbReference type="InterPro" id="IPR011992">
    <property type="entry name" value="EF-hand-dom_pair"/>
</dbReference>
<dbReference type="Gene3D" id="3.40.1090.10">
    <property type="entry name" value="Cytosolic phospholipase A2 catalytic domain"/>
    <property type="match status" value="2"/>
</dbReference>
<dbReference type="Gene3D" id="1.10.238.10">
    <property type="entry name" value="EF-hand"/>
    <property type="match status" value="1"/>
</dbReference>
<organism evidence="4">
    <name type="scientific">freshwater metagenome</name>
    <dbReference type="NCBI Taxonomy" id="449393"/>
    <lineage>
        <taxon>unclassified sequences</taxon>
        <taxon>metagenomes</taxon>
        <taxon>ecological metagenomes</taxon>
    </lineage>
</organism>
<dbReference type="CDD" id="cd00051">
    <property type="entry name" value="EFh"/>
    <property type="match status" value="1"/>
</dbReference>
<dbReference type="InterPro" id="IPR052580">
    <property type="entry name" value="Lipid_Hydrolase"/>
</dbReference>
<dbReference type="CDD" id="cd07207">
    <property type="entry name" value="Pat_ExoU_VipD_like"/>
    <property type="match status" value="1"/>
</dbReference>